<dbReference type="PANTHER" id="PTHR11510">
    <property type="entry name" value="MYO-INOSITOL-1 PHOSPHATE SYNTHASE"/>
    <property type="match status" value="1"/>
</dbReference>
<evidence type="ECO:0000256" key="2">
    <source>
        <dbReference type="SAM" id="MobiDB-lite"/>
    </source>
</evidence>
<comment type="caution">
    <text evidence="5">The sequence shown here is derived from an EMBL/GenBank/DDBJ whole genome shotgun (WGS) entry which is preliminary data.</text>
</comment>
<comment type="similarity">
    <text evidence="1">Belongs to the myo-inositol 1-phosphate synthase family.</text>
</comment>
<dbReference type="InterPro" id="IPR002587">
    <property type="entry name" value="Myo-inos-1-P_Synthase"/>
</dbReference>
<evidence type="ECO:0000259" key="4">
    <source>
        <dbReference type="Pfam" id="PF01658"/>
    </source>
</evidence>
<dbReference type="Pfam" id="PF07994">
    <property type="entry name" value="NAD_binding_5"/>
    <property type="match status" value="2"/>
</dbReference>
<organism evidence="5 6">
    <name type="scientific">Kribbella lupini</name>
    <dbReference type="NCBI Taxonomy" id="291602"/>
    <lineage>
        <taxon>Bacteria</taxon>
        <taxon>Bacillati</taxon>
        <taxon>Actinomycetota</taxon>
        <taxon>Actinomycetes</taxon>
        <taxon>Propionibacteriales</taxon>
        <taxon>Kribbellaceae</taxon>
        <taxon>Kribbella</taxon>
    </lineage>
</organism>
<feature type="region of interest" description="Disordered" evidence="2">
    <location>
        <begin position="160"/>
        <end position="198"/>
    </location>
</feature>
<proteinExistence type="inferred from homology"/>
<dbReference type="InterPro" id="IPR036291">
    <property type="entry name" value="NAD(P)-bd_dom_sf"/>
</dbReference>
<dbReference type="SUPFAM" id="SSF55347">
    <property type="entry name" value="Glyceraldehyde-3-phosphate dehydrogenase-like, C-terminal domain"/>
    <property type="match status" value="1"/>
</dbReference>
<accession>A0ABN2A2A7</accession>
<feature type="domain" description="Myo-inositol-1-phosphate synthase GAPDH-like" evidence="4">
    <location>
        <begin position="249"/>
        <end position="353"/>
    </location>
</feature>
<keyword evidence="3" id="KW-0732">Signal</keyword>
<dbReference type="PIRSF" id="PIRSF015578">
    <property type="entry name" value="Myoinos-ppht_syn"/>
    <property type="match status" value="1"/>
</dbReference>
<dbReference type="Gene3D" id="3.30.360.10">
    <property type="entry name" value="Dihydrodipicolinate Reductase, domain 2"/>
    <property type="match status" value="1"/>
</dbReference>
<dbReference type="Proteomes" id="UP001500363">
    <property type="component" value="Unassembled WGS sequence"/>
</dbReference>
<evidence type="ECO:0000256" key="1">
    <source>
        <dbReference type="ARBA" id="ARBA00010813"/>
    </source>
</evidence>
<name>A0ABN2A2A7_9ACTN</name>
<sequence length="411" mass="42963">MHRRVGVWLFGARGSVATTTVAGAAALAHGAPPAGVVTEQPAFAGAGLTPIDRLVFGGHDPSETPLSKQVERLVAGGVLPPGLDGLIAAELAETERNLVVLPVADTQDELVRRMAEDIRAFRLRNDLEHVVAINVASTEPPANVGYANLAELREALKASRVRSGQASREVSGQAGPQGSGGAGPEGSGGAGPEGSGGALPASSLAALAAFEAGAAYVDFTPSTSIRPQVVRDWAVERGLPYGGQDAKTGETLVKSVLAPMFTARALPVHAWSGTNLLGGGDGATLADPRAAESKSVSKERVLTELLGGEVPGEVHIDYVDPLGDWKTAWDHVMFSGFLGVRMTLQFTWQGCDSALAAPLVLDLARLSALALERGHVGAMPFLGFYFKDPIESTEHALTRQYDELVRWVQEC</sequence>
<feature type="signal peptide" evidence="3">
    <location>
        <begin position="1"/>
        <end position="24"/>
    </location>
</feature>
<reference evidence="5 6" key="1">
    <citation type="journal article" date="2019" name="Int. J. Syst. Evol. Microbiol.">
        <title>The Global Catalogue of Microorganisms (GCM) 10K type strain sequencing project: providing services to taxonomists for standard genome sequencing and annotation.</title>
        <authorList>
            <consortium name="The Broad Institute Genomics Platform"/>
            <consortium name="The Broad Institute Genome Sequencing Center for Infectious Disease"/>
            <person name="Wu L."/>
            <person name="Ma J."/>
        </authorList>
    </citation>
    <scope>NUCLEOTIDE SEQUENCE [LARGE SCALE GENOMIC DNA]</scope>
    <source>
        <strain evidence="5 6">JCM 14303</strain>
    </source>
</reference>
<dbReference type="SUPFAM" id="SSF51735">
    <property type="entry name" value="NAD(P)-binding Rossmann-fold domains"/>
    <property type="match status" value="2"/>
</dbReference>
<dbReference type="Pfam" id="PF01658">
    <property type="entry name" value="Inos-1-P_synth"/>
    <property type="match status" value="1"/>
</dbReference>
<protein>
    <submittedName>
        <fullName evidence="5">Inositol-3-phosphate synthase</fullName>
    </submittedName>
</protein>
<dbReference type="RefSeq" id="WP_344168085.1">
    <property type="nucleotide sequence ID" value="NZ_BAAANC010000001.1"/>
</dbReference>
<feature type="chain" id="PRO_5045391547" evidence="3">
    <location>
        <begin position="25"/>
        <end position="411"/>
    </location>
</feature>
<dbReference type="Gene3D" id="3.40.50.720">
    <property type="entry name" value="NAD(P)-binding Rossmann-like Domain"/>
    <property type="match status" value="2"/>
</dbReference>
<evidence type="ECO:0000313" key="6">
    <source>
        <dbReference type="Proteomes" id="UP001500363"/>
    </source>
</evidence>
<gene>
    <name evidence="5" type="ORF">GCM10009741_03070</name>
</gene>
<evidence type="ECO:0000256" key="3">
    <source>
        <dbReference type="SAM" id="SignalP"/>
    </source>
</evidence>
<feature type="compositionally biased region" description="Gly residues" evidence="2">
    <location>
        <begin position="175"/>
        <end position="197"/>
    </location>
</feature>
<dbReference type="InterPro" id="IPR013021">
    <property type="entry name" value="Myo-inos-1-P_Synthase_GAPDH"/>
</dbReference>
<evidence type="ECO:0000313" key="5">
    <source>
        <dbReference type="EMBL" id="GAA1509512.1"/>
    </source>
</evidence>
<keyword evidence="6" id="KW-1185">Reference proteome</keyword>
<dbReference type="EMBL" id="BAAANC010000001">
    <property type="protein sequence ID" value="GAA1509512.1"/>
    <property type="molecule type" value="Genomic_DNA"/>
</dbReference>